<proteinExistence type="predicted"/>
<organism evidence="2 3">
    <name type="scientific">Sistotremastrum suecicum HHB10207 ss-3</name>
    <dbReference type="NCBI Taxonomy" id="1314776"/>
    <lineage>
        <taxon>Eukaryota</taxon>
        <taxon>Fungi</taxon>
        <taxon>Dikarya</taxon>
        <taxon>Basidiomycota</taxon>
        <taxon>Agaricomycotina</taxon>
        <taxon>Agaricomycetes</taxon>
        <taxon>Sistotremastrales</taxon>
        <taxon>Sistotremastraceae</taxon>
        <taxon>Sistotremastrum</taxon>
    </lineage>
</organism>
<protein>
    <submittedName>
        <fullName evidence="2">Uncharacterized protein</fullName>
    </submittedName>
</protein>
<dbReference type="EMBL" id="KV428225">
    <property type="protein sequence ID" value="KZT33677.1"/>
    <property type="molecule type" value="Genomic_DNA"/>
</dbReference>
<feature type="transmembrane region" description="Helical" evidence="1">
    <location>
        <begin position="95"/>
        <end position="115"/>
    </location>
</feature>
<keyword evidence="3" id="KW-1185">Reference proteome</keyword>
<keyword evidence="1" id="KW-0472">Membrane</keyword>
<accession>A0A165YWA0</accession>
<dbReference type="Proteomes" id="UP000076798">
    <property type="component" value="Unassembled WGS sequence"/>
</dbReference>
<name>A0A165YWA0_9AGAM</name>
<evidence type="ECO:0000313" key="3">
    <source>
        <dbReference type="Proteomes" id="UP000076798"/>
    </source>
</evidence>
<keyword evidence="1" id="KW-1133">Transmembrane helix</keyword>
<sequence length="116" mass="13284">MSVIHSTRSNADIHTSFELPVSARLVFLGFGLATHLLPAEAPVYCNKPDRRLYAPSEITEFEFSTQTPVVQLSWSRHPSFPQILLRMVPSRSHSAHFLMEIAVTFFFLIYCIFPSW</sequence>
<gene>
    <name evidence="2" type="ORF">SISSUDRAFT_390555</name>
</gene>
<keyword evidence="1" id="KW-0812">Transmembrane</keyword>
<evidence type="ECO:0000256" key="1">
    <source>
        <dbReference type="SAM" id="Phobius"/>
    </source>
</evidence>
<evidence type="ECO:0000313" key="2">
    <source>
        <dbReference type="EMBL" id="KZT33677.1"/>
    </source>
</evidence>
<dbReference type="AlphaFoldDB" id="A0A165YWA0"/>
<reference evidence="2 3" key="1">
    <citation type="journal article" date="2016" name="Mol. Biol. Evol.">
        <title>Comparative Genomics of Early-Diverging Mushroom-Forming Fungi Provides Insights into the Origins of Lignocellulose Decay Capabilities.</title>
        <authorList>
            <person name="Nagy L.G."/>
            <person name="Riley R."/>
            <person name="Tritt A."/>
            <person name="Adam C."/>
            <person name="Daum C."/>
            <person name="Floudas D."/>
            <person name="Sun H."/>
            <person name="Yadav J.S."/>
            <person name="Pangilinan J."/>
            <person name="Larsson K.H."/>
            <person name="Matsuura K."/>
            <person name="Barry K."/>
            <person name="Labutti K."/>
            <person name="Kuo R."/>
            <person name="Ohm R.A."/>
            <person name="Bhattacharya S.S."/>
            <person name="Shirouzu T."/>
            <person name="Yoshinaga Y."/>
            <person name="Martin F.M."/>
            <person name="Grigoriev I.V."/>
            <person name="Hibbett D.S."/>
        </authorList>
    </citation>
    <scope>NUCLEOTIDE SEQUENCE [LARGE SCALE GENOMIC DNA]</scope>
    <source>
        <strain evidence="2 3">HHB10207 ss-3</strain>
    </source>
</reference>